<gene>
    <name evidence="20" type="ORF">HUW50_02420</name>
</gene>
<evidence type="ECO:0000259" key="19">
    <source>
        <dbReference type="Pfam" id="PF00912"/>
    </source>
</evidence>
<evidence type="ECO:0000256" key="10">
    <source>
        <dbReference type="ARBA" id="ARBA00022989"/>
    </source>
</evidence>
<evidence type="ECO:0000256" key="7">
    <source>
        <dbReference type="ARBA" id="ARBA00022801"/>
    </source>
</evidence>
<feature type="compositionally biased region" description="Low complexity" evidence="16">
    <location>
        <begin position="942"/>
        <end position="957"/>
    </location>
</feature>
<name>A0ABX6S017_9BACI</name>
<dbReference type="SUPFAM" id="SSF56601">
    <property type="entry name" value="beta-lactamase/transpeptidase-like"/>
    <property type="match status" value="1"/>
</dbReference>
<keyword evidence="10 17" id="KW-1133">Transmembrane helix</keyword>
<accession>A0ABX6S017</accession>
<evidence type="ECO:0000256" key="13">
    <source>
        <dbReference type="ARBA" id="ARBA00023316"/>
    </source>
</evidence>
<dbReference type="PANTHER" id="PTHR32282:SF32">
    <property type="entry name" value="PENICILLIN-BINDING PROTEIN 2A"/>
    <property type="match status" value="1"/>
</dbReference>
<feature type="compositionally biased region" description="Basic and acidic residues" evidence="16">
    <location>
        <begin position="913"/>
        <end position="940"/>
    </location>
</feature>
<keyword evidence="3" id="KW-0645">Protease</keyword>
<evidence type="ECO:0000256" key="8">
    <source>
        <dbReference type="ARBA" id="ARBA00022960"/>
    </source>
</evidence>
<dbReference type="Gene3D" id="1.10.3810.10">
    <property type="entry name" value="Biosynthetic peptidoglycan transglycosylase-like"/>
    <property type="match status" value="1"/>
</dbReference>
<dbReference type="Gene3D" id="3.40.710.10">
    <property type="entry name" value="DD-peptidase/beta-lactamase superfamily"/>
    <property type="match status" value="1"/>
</dbReference>
<dbReference type="SUPFAM" id="SSF53955">
    <property type="entry name" value="Lysozyme-like"/>
    <property type="match status" value="1"/>
</dbReference>
<dbReference type="EMBL" id="CP055263">
    <property type="protein sequence ID" value="QNF26513.1"/>
    <property type="molecule type" value="Genomic_DNA"/>
</dbReference>
<feature type="region of interest" description="Disordered" evidence="16">
    <location>
        <begin position="911"/>
        <end position="963"/>
    </location>
</feature>
<keyword evidence="8" id="KW-0133">Cell shape</keyword>
<keyword evidence="11 17" id="KW-0472">Membrane</keyword>
<dbReference type="Pfam" id="PF00905">
    <property type="entry name" value="Transpeptidase"/>
    <property type="match status" value="1"/>
</dbReference>
<dbReference type="InterPro" id="IPR013783">
    <property type="entry name" value="Ig-like_fold"/>
</dbReference>
<keyword evidence="6 17" id="KW-0812">Transmembrane</keyword>
<comment type="catalytic activity">
    <reaction evidence="15">
        <text>[GlcNAc-(1-&gt;4)-Mur2Ac(oyl-L-Ala-gamma-D-Glu-L-Lys-D-Ala-D-Ala)](n)-di-trans,octa-cis-undecaprenyl diphosphate + beta-D-GlcNAc-(1-&gt;4)-Mur2Ac(oyl-L-Ala-gamma-D-Glu-L-Lys-D-Ala-D-Ala)-di-trans,octa-cis-undecaprenyl diphosphate = [GlcNAc-(1-&gt;4)-Mur2Ac(oyl-L-Ala-gamma-D-Glu-L-Lys-D-Ala-D-Ala)](n+1)-di-trans,octa-cis-undecaprenyl diphosphate + di-trans,octa-cis-undecaprenyl diphosphate + H(+)</text>
        <dbReference type="Rhea" id="RHEA:23708"/>
        <dbReference type="Rhea" id="RHEA-COMP:9602"/>
        <dbReference type="Rhea" id="RHEA-COMP:9603"/>
        <dbReference type="ChEBI" id="CHEBI:15378"/>
        <dbReference type="ChEBI" id="CHEBI:58405"/>
        <dbReference type="ChEBI" id="CHEBI:60033"/>
        <dbReference type="ChEBI" id="CHEBI:78435"/>
        <dbReference type="EC" id="2.4.99.28"/>
    </reaction>
</comment>
<evidence type="ECO:0000256" key="5">
    <source>
        <dbReference type="ARBA" id="ARBA00022679"/>
    </source>
</evidence>
<dbReference type="InterPro" id="IPR036950">
    <property type="entry name" value="PBP_transglycosylase"/>
</dbReference>
<evidence type="ECO:0000256" key="14">
    <source>
        <dbReference type="ARBA" id="ARBA00034000"/>
    </source>
</evidence>
<dbReference type="RefSeq" id="WP_185653663.1">
    <property type="nucleotide sequence ID" value="NZ_CP055263.1"/>
</dbReference>
<evidence type="ECO:0000256" key="11">
    <source>
        <dbReference type="ARBA" id="ARBA00023136"/>
    </source>
</evidence>
<feature type="transmembrane region" description="Helical" evidence="17">
    <location>
        <begin position="34"/>
        <end position="58"/>
    </location>
</feature>
<dbReference type="InterPro" id="IPR050396">
    <property type="entry name" value="Glycosyltr_51/Transpeptidase"/>
</dbReference>
<keyword evidence="9" id="KW-0573">Peptidoglycan synthesis</keyword>
<dbReference type="InterPro" id="IPR001264">
    <property type="entry name" value="Glyco_trans_51"/>
</dbReference>
<keyword evidence="4" id="KW-0328">Glycosyltransferase</keyword>
<evidence type="ECO:0000256" key="4">
    <source>
        <dbReference type="ARBA" id="ARBA00022676"/>
    </source>
</evidence>
<organism evidence="20 21">
    <name type="scientific">Metabacillus elymi</name>
    <dbReference type="NCBI Taxonomy" id="2745198"/>
    <lineage>
        <taxon>Bacteria</taxon>
        <taxon>Bacillati</taxon>
        <taxon>Bacillota</taxon>
        <taxon>Bacilli</taxon>
        <taxon>Bacillales</taxon>
        <taxon>Bacillaceae</taxon>
        <taxon>Metabacillus</taxon>
    </lineage>
</organism>
<keyword evidence="12" id="KW-0511">Multifunctional enzyme</keyword>
<dbReference type="InterPro" id="IPR012338">
    <property type="entry name" value="Beta-lactam/transpept-like"/>
</dbReference>
<dbReference type="Pfam" id="PF00912">
    <property type="entry name" value="Transgly"/>
    <property type="match status" value="1"/>
</dbReference>
<evidence type="ECO:0000256" key="1">
    <source>
        <dbReference type="ARBA" id="ARBA00022475"/>
    </source>
</evidence>
<evidence type="ECO:0000313" key="21">
    <source>
        <dbReference type="Proteomes" id="UP000515490"/>
    </source>
</evidence>
<feature type="compositionally biased region" description="Polar residues" evidence="16">
    <location>
        <begin position="825"/>
        <end position="844"/>
    </location>
</feature>
<protein>
    <submittedName>
        <fullName evidence="20">Penicillin-binding protein</fullName>
    </submittedName>
</protein>
<evidence type="ECO:0000256" key="17">
    <source>
        <dbReference type="SAM" id="Phobius"/>
    </source>
</evidence>
<feature type="region of interest" description="Disordered" evidence="16">
    <location>
        <begin position="823"/>
        <end position="844"/>
    </location>
</feature>
<evidence type="ECO:0000256" key="3">
    <source>
        <dbReference type="ARBA" id="ARBA00022670"/>
    </source>
</evidence>
<evidence type="ECO:0000259" key="18">
    <source>
        <dbReference type="Pfam" id="PF00905"/>
    </source>
</evidence>
<evidence type="ECO:0000256" key="9">
    <source>
        <dbReference type="ARBA" id="ARBA00022984"/>
    </source>
</evidence>
<dbReference type="InterPro" id="IPR023346">
    <property type="entry name" value="Lysozyme-like_dom_sf"/>
</dbReference>
<keyword evidence="13" id="KW-0961">Cell wall biogenesis/degradation</keyword>
<keyword evidence="7" id="KW-0378">Hydrolase</keyword>
<reference evidence="20 21" key="1">
    <citation type="submission" date="2020-06" db="EMBL/GenBank/DDBJ databases">
        <title>Metabacillus dokdonensis sp. nov., isolated from the rhizosphere of Elymus tsukushiensis, a plant native to the Dokdo Islands, Republic of Korea.</title>
        <authorList>
            <person name="Lee S.Y."/>
            <person name="Hwang Y.J."/>
            <person name="Son J.S."/>
            <person name="Ghim S.Y."/>
        </authorList>
    </citation>
    <scope>NUCLEOTIDE SEQUENCE [LARGE SCALE GENOMIC DNA]</scope>
    <source>
        <strain evidence="20 21">KUDC1714</strain>
    </source>
</reference>
<sequence>MHNEKKDEKLRRFTPFNKDVVKGFRISYNVIGNLLLLFLVIGLIGMCFAGGVGAGYFASLVKDEPIRSFEVMKNDIYNYEESSEVYFANNVYLGKLSADIDREEVKLEDISEHVINAVIATEDELFYEHEGVVPKAIMRALFQEFTNAAVQTGGSTLTQQLIKNQILTNEVSFDRKAKEILLALRLEKFFEKDEIIEAYLNVTDFGRNSNGRNIAGIQAAAKGIFGVEAKNLNIAQSAFIAGLPQSPFGYTPFSNDGGAIKDNLDPGINRMKTVLSRMYSGGYITKAEYQDALAYDIRANLTAKKPTPIDEYPYLTYEVEDRVNKIIMVQLAKKDGYTEEELNKDSDLYNQYYSLADDEIRHNGYRIHTTINKEIYDKMQDVAAQYEYYGSDKPQEVKDPDTGELKTVQEPVEVGGVLIENSTGKMISFVGGRDFDRENLNHATQAERPNGSTMKPLLVYAPAMEIGKSQPGSVIADVPFSLGKWKPKNYGGGYHGLTSARTALKHSYNIPAIKTYMSILNQNPVSYLEKMGFTSLQEADYTNVSLSLGAMEKGVTVEENVNAFATFANNGKFIDAYMIEKIETSNGEIVFQHEKAETNVFSAQTAYLTIDMMRDVISSGTAASLKGYLSFSADWAGKTGTGQDYKDAWFVASNPSVTFGTWIGYDTPKPIEQNYKGLSYSKRNILLWAKLMNVAHDVNPELLAPKTRFQKPGGIVSRSYCALTGELASDLCSSAGLVASDLFNVKYVPTKVDDSLTKGKYVVVKDQAYQVPSSAPAEFVQQGVMLKKDILKKHGINSVQDLKRLLPNTAKWGNLVVTEGKSIGDNGSNPSQVSGASISGSKLSWGSNPDNDVVGYRVYAAANYSTSYKKVASIHASSTLSVTVGSSPAAYYIVAVDVAGRESSPSNIIKVGEYADKKPEPVATENEKSNKDNKDNKDNSQTKPPNNDKPNTPPAADKTAESI</sequence>
<dbReference type="Proteomes" id="UP000515490">
    <property type="component" value="Chromosome"/>
</dbReference>
<feature type="domain" description="Penicillin-binding protein transpeptidase" evidence="18">
    <location>
        <begin position="416"/>
        <end position="656"/>
    </location>
</feature>
<dbReference type="Gene3D" id="3.90.1310.40">
    <property type="match status" value="1"/>
</dbReference>
<evidence type="ECO:0000256" key="6">
    <source>
        <dbReference type="ARBA" id="ARBA00022692"/>
    </source>
</evidence>
<dbReference type="Gene3D" id="2.60.40.10">
    <property type="entry name" value="Immunoglobulins"/>
    <property type="match status" value="1"/>
</dbReference>
<dbReference type="PANTHER" id="PTHR32282">
    <property type="entry name" value="BINDING PROTEIN TRANSPEPTIDASE, PUTATIVE-RELATED"/>
    <property type="match status" value="1"/>
</dbReference>
<evidence type="ECO:0000313" key="20">
    <source>
        <dbReference type="EMBL" id="QNF26513.1"/>
    </source>
</evidence>
<comment type="catalytic activity">
    <reaction evidence="14">
        <text>Preferential cleavage: (Ac)2-L-Lys-D-Ala-|-D-Ala. Also transpeptidation of peptidyl-alanyl moieties that are N-acyl substituents of D-alanine.</text>
        <dbReference type="EC" id="3.4.16.4"/>
    </reaction>
</comment>
<evidence type="ECO:0000256" key="15">
    <source>
        <dbReference type="ARBA" id="ARBA00049902"/>
    </source>
</evidence>
<keyword evidence="21" id="KW-1185">Reference proteome</keyword>
<dbReference type="InterPro" id="IPR001460">
    <property type="entry name" value="PCN-bd_Tpept"/>
</dbReference>
<keyword evidence="1" id="KW-1003">Cell membrane</keyword>
<keyword evidence="2" id="KW-0121">Carboxypeptidase</keyword>
<keyword evidence="5" id="KW-0808">Transferase</keyword>
<proteinExistence type="predicted"/>
<evidence type="ECO:0000256" key="2">
    <source>
        <dbReference type="ARBA" id="ARBA00022645"/>
    </source>
</evidence>
<evidence type="ECO:0000256" key="12">
    <source>
        <dbReference type="ARBA" id="ARBA00023268"/>
    </source>
</evidence>
<feature type="domain" description="Glycosyl transferase family 51" evidence="19">
    <location>
        <begin position="93"/>
        <end position="278"/>
    </location>
</feature>
<evidence type="ECO:0000256" key="16">
    <source>
        <dbReference type="SAM" id="MobiDB-lite"/>
    </source>
</evidence>